<keyword evidence="4" id="KW-1185">Reference proteome</keyword>
<dbReference type="Pfam" id="PF04727">
    <property type="entry name" value="ELMO_CED12"/>
    <property type="match status" value="1"/>
</dbReference>
<dbReference type="EMBL" id="JADCNL010000082">
    <property type="protein sequence ID" value="KAG0450897.1"/>
    <property type="molecule type" value="Genomic_DNA"/>
</dbReference>
<accession>A0A835PIH7</accession>
<dbReference type="AlphaFoldDB" id="A0A835PIH7"/>
<reference evidence="3 4" key="1">
    <citation type="journal article" date="2020" name="Nat. Food">
        <title>A phased Vanilla planifolia genome enables genetic improvement of flavour and production.</title>
        <authorList>
            <person name="Hasing T."/>
            <person name="Tang H."/>
            <person name="Brym M."/>
            <person name="Khazi F."/>
            <person name="Huang T."/>
            <person name="Chambers A.H."/>
        </authorList>
    </citation>
    <scope>NUCLEOTIDE SEQUENCE [LARGE SCALE GENOMIC DNA]</scope>
    <source>
        <tissue evidence="3">Leaf</tissue>
    </source>
</reference>
<evidence type="ECO:0000313" key="3">
    <source>
        <dbReference type="EMBL" id="KAG0450897.1"/>
    </source>
</evidence>
<dbReference type="PANTHER" id="PTHR12771">
    <property type="entry name" value="ENGULFMENT AND CELL MOTILITY"/>
    <property type="match status" value="1"/>
</dbReference>
<gene>
    <name evidence="3" type="ORF">HPP92_026686</name>
</gene>
<proteinExistence type="predicted"/>
<comment type="caution">
    <text evidence="3">The sequence shown here is derived from an EMBL/GenBank/DDBJ whole genome shotgun (WGS) entry which is preliminary data.</text>
</comment>
<name>A0A835PIH7_VANPL</name>
<feature type="compositionally biased region" description="Basic and acidic residues" evidence="1">
    <location>
        <begin position="19"/>
        <end position="31"/>
    </location>
</feature>
<dbReference type="InterPro" id="IPR006816">
    <property type="entry name" value="ELMO_dom"/>
</dbReference>
<dbReference type="PANTHER" id="PTHR12771:SF56">
    <property type="entry name" value="CED-12"/>
    <property type="match status" value="1"/>
</dbReference>
<organism evidence="3 4">
    <name type="scientific">Vanilla planifolia</name>
    <name type="common">Vanilla</name>
    <dbReference type="NCBI Taxonomy" id="51239"/>
    <lineage>
        <taxon>Eukaryota</taxon>
        <taxon>Viridiplantae</taxon>
        <taxon>Streptophyta</taxon>
        <taxon>Embryophyta</taxon>
        <taxon>Tracheophyta</taxon>
        <taxon>Spermatophyta</taxon>
        <taxon>Magnoliopsida</taxon>
        <taxon>Liliopsida</taxon>
        <taxon>Asparagales</taxon>
        <taxon>Orchidaceae</taxon>
        <taxon>Vanilloideae</taxon>
        <taxon>Vanilleae</taxon>
        <taxon>Vanilla</taxon>
    </lineage>
</organism>
<evidence type="ECO:0000256" key="1">
    <source>
        <dbReference type="SAM" id="MobiDB-lite"/>
    </source>
</evidence>
<dbReference type="InterPro" id="IPR050868">
    <property type="entry name" value="ELMO_domain-containing"/>
</dbReference>
<dbReference type="Proteomes" id="UP000636800">
    <property type="component" value="Unassembled WGS sequence"/>
</dbReference>
<sequence>MGSDFSRILQCLVNPQDDSSTKENSKDREGKPSCTFEEDPLCEPLLAEHHSKEGYPEFNQNNPQVGNQKRKGSFSFTSVLSQFVNHCIRWIANIFASSGSLLGRLLHLQTSSTTLLNNKKILLSLNPRQEERLRILKQRLDIPFNGSCADHQDALKQLWKLAYPERKLPPLKSELWKEMGWQSADPSTDFRSAGFISLENLIFFAKNYPESFQRLLNKKDGRRSDFEYPFAAAGVNISFMLTQMLGLRSEMPAAEVECRFLDLIDVDEAAFDRLYCVAFQLLDSLWLSKCATYMEFNEVLKSTRAQLEHELTAARASSVGDLPAYQLLNRKLCCL</sequence>
<evidence type="ECO:0000259" key="2">
    <source>
        <dbReference type="PROSITE" id="PS51335"/>
    </source>
</evidence>
<protein>
    <recommendedName>
        <fullName evidence="2">ELMO domain-containing protein</fullName>
    </recommendedName>
</protein>
<feature type="domain" description="ELMO" evidence="2">
    <location>
        <begin position="150"/>
        <end position="311"/>
    </location>
</feature>
<feature type="region of interest" description="Disordered" evidence="1">
    <location>
        <begin position="13"/>
        <end position="38"/>
    </location>
</feature>
<evidence type="ECO:0000313" key="4">
    <source>
        <dbReference type="Proteomes" id="UP000636800"/>
    </source>
</evidence>
<dbReference type="PROSITE" id="PS51335">
    <property type="entry name" value="ELMO"/>
    <property type="match status" value="1"/>
</dbReference>